<keyword evidence="5" id="KW-1185">Reference proteome</keyword>
<dbReference type="OrthoDB" id="6896705at2"/>
<keyword evidence="1" id="KW-0812">Transmembrane</keyword>
<dbReference type="Proteomes" id="UP001278050">
    <property type="component" value="Unassembled WGS sequence"/>
</dbReference>
<feature type="transmembrane region" description="Helical" evidence="1">
    <location>
        <begin position="7"/>
        <end position="26"/>
    </location>
</feature>
<evidence type="ECO:0000313" key="2">
    <source>
        <dbReference type="EMBL" id="MDX5995016.1"/>
    </source>
</evidence>
<name>A0A1G7MAU3_9GAMM</name>
<proteinExistence type="predicted"/>
<reference evidence="2 5" key="2">
    <citation type="submission" date="2023-11" db="EMBL/GenBank/DDBJ databases">
        <title>MicrobeMod: A computational toolkit for identifying prokaryotic methylation and restriction-modification with nanopore sequencing.</title>
        <authorList>
            <person name="Crits-Christoph A."/>
            <person name="Kang S.C."/>
            <person name="Lee H."/>
            <person name="Ostrov N."/>
        </authorList>
    </citation>
    <scope>NUCLEOTIDE SEQUENCE [LARGE SCALE GENOMIC DNA]</scope>
    <source>
        <strain evidence="2 5">ATCC BAA-571</strain>
    </source>
</reference>
<feature type="transmembrane region" description="Helical" evidence="1">
    <location>
        <begin position="87"/>
        <end position="111"/>
    </location>
</feature>
<dbReference type="AlphaFoldDB" id="A0A1G7MAU3"/>
<accession>A0A1G7MAU3</accession>
<dbReference type="EMBL" id="FNAE01000009">
    <property type="protein sequence ID" value="SDF58369.1"/>
    <property type="molecule type" value="Genomic_DNA"/>
</dbReference>
<dbReference type="RefSeq" id="WP_074681559.1">
    <property type="nucleotide sequence ID" value="NZ_CBCSET010000008.1"/>
</dbReference>
<keyword evidence="1" id="KW-0472">Membrane</keyword>
<organism evidence="3 4">
    <name type="scientific">Ectopseudomonas alcaliphila</name>
    <dbReference type="NCBI Taxonomy" id="101564"/>
    <lineage>
        <taxon>Bacteria</taxon>
        <taxon>Pseudomonadati</taxon>
        <taxon>Pseudomonadota</taxon>
        <taxon>Gammaproteobacteria</taxon>
        <taxon>Pseudomonadales</taxon>
        <taxon>Pseudomonadaceae</taxon>
        <taxon>Ectopseudomonas</taxon>
    </lineage>
</organism>
<evidence type="ECO:0000256" key="1">
    <source>
        <dbReference type="SAM" id="Phobius"/>
    </source>
</evidence>
<evidence type="ECO:0000313" key="4">
    <source>
        <dbReference type="Proteomes" id="UP000182413"/>
    </source>
</evidence>
<sequence>MRKTINIAIVVAISIAHYSIMGYLGYDPAPEYENLMAWSFALMVALWCLDDAKKYNFHRPYEFGAFIFFLWPVVLPAYLIHTRGWRGALVFSAFLFIALLPYICGWISYYASPAYGEYGA</sequence>
<evidence type="ECO:0000313" key="3">
    <source>
        <dbReference type="EMBL" id="SDF58369.1"/>
    </source>
</evidence>
<dbReference type="Proteomes" id="UP000182413">
    <property type="component" value="Unassembled WGS sequence"/>
</dbReference>
<evidence type="ECO:0000313" key="5">
    <source>
        <dbReference type="Proteomes" id="UP001278050"/>
    </source>
</evidence>
<keyword evidence="1" id="KW-1133">Transmembrane helix</keyword>
<gene>
    <name evidence="3" type="ORF">SAMN05216575_1093</name>
    <name evidence="2" type="ORF">SIM71_23365</name>
</gene>
<feature type="transmembrane region" description="Helical" evidence="1">
    <location>
        <begin position="61"/>
        <end position="81"/>
    </location>
</feature>
<reference evidence="3 4" key="1">
    <citation type="submission" date="2016-10" db="EMBL/GenBank/DDBJ databases">
        <authorList>
            <person name="de Groot N.N."/>
        </authorList>
    </citation>
    <scope>NUCLEOTIDE SEQUENCE [LARGE SCALE GENOMIC DNA]</scope>
    <source>
        <strain evidence="3 4">JCM 10630</strain>
    </source>
</reference>
<protein>
    <submittedName>
        <fullName evidence="3">Uncharacterized protein</fullName>
    </submittedName>
</protein>
<dbReference type="EMBL" id="JAWXXP010000001">
    <property type="protein sequence ID" value="MDX5995016.1"/>
    <property type="molecule type" value="Genomic_DNA"/>
</dbReference>